<dbReference type="EMBL" id="UYYB01001938">
    <property type="protein sequence ID" value="VDM66038.1"/>
    <property type="molecule type" value="Genomic_DNA"/>
</dbReference>
<evidence type="ECO:0000256" key="3">
    <source>
        <dbReference type="ARBA" id="ARBA00018074"/>
    </source>
</evidence>
<name>A0A3P7KBI3_STRVU</name>
<dbReference type="GO" id="GO:0000422">
    <property type="term" value="P:autophagy of mitochondrion"/>
    <property type="evidence" value="ECO:0007669"/>
    <property type="project" value="TreeGrafter"/>
</dbReference>
<keyword evidence="9" id="KW-0472">Membrane</keyword>
<sequence length="115" mass="13211">MYVKCYNIQHYEHNNDERRKYEYLFLKIAISGSSTPGDAYNPPPSTHVVGSSRSDDVNPTPPVMSSSSRRNDHRWDHIDNLDRFFTLVYEYHQGGGFLTIAVKKVLGLAQFVFVV</sequence>
<dbReference type="InterPro" id="IPR007241">
    <property type="entry name" value="Autophagy-rel_prot_9"/>
</dbReference>
<evidence type="ECO:0000256" key="4">
    <source>
        <dbReference type="ARBA" id="ARBA00022448"/>
    </source>
</evidence>
<keyword evidence="4 10" id="KW-0813">Transport</keyword>
<dbReference type="GO" id="GO:0005776">
    <property type="term" value="C:autophagosome"/>
    <property type="evidence" value="ECO:0007669"/>
    <property type="project" value="TreeGrafter"/>
</dbReference>
<feature type="non-terminal residue" evidence="12">
    <location>
        <position position="115"/>
    </location>
</feature>
<reference evidence="12 13" key="1">
    <citation type="submission" date="2018-11" db="EMBL/GenBank/DDBJ databases">
        <authorList>
            <consortium name="Pathogen Informatics"/>
        </authorList>
    </citation>
    <scope>NUCLEOTIDE SEQUENCE [LARGE SCALE GENOMIC DNA]</scope>
</reference>
<dbReference type="PANTHER" id="PTHR13038">
    <property type="entry name" value="APG9 AUTOPHAGY 9"/>
    <property type="match status" value="1"/>
</dbReference>
<dbReference type="GO" id="GO:0034497">
    <property type="term" value="P:protein localization to phagophore assembly site"/>
    <property type="evidence" value="ECO:0007669"/>
    <property type="project" value="TreeGrafter"/>
</dbReference>
<evidence type="ECO:0000256" key="1">
    <source>
        <dbReference type="ARBA" id="ARBA00004511"/>
    </source>
</evidence>
<evidence type="ECO:0000256" key="6">
    <source>
        <dbReference type="ARBA" id="ARBA00022989"/>
    </source>
</evidence>
<dbReference type="Pfam" id="PF04109">
    <property type="entry name" value="ATG9"/>
    <property type="match status" value="1"/>
</dbReference>
<evidence type="ECO:0000256" key="8">
    <source>
        <dbReference type="ARBA" id="ARBA00023055"/>
    </source>
</evidence>
<accession>A0A3P7KBI3</accession>
<feature type="region of interest" description="Disordered" evidence="11">
    <location>
        <begin position="33"/>
        <end position="71"/>
    </location>
</feature>
<comment type="function">
    <text evidence="10">Phospholipid scramblase involved in autophagy. Cycles between the preautophagosomal structure/phagophore assembly site (PAS) and the cytoplasmic vesicle pool and supplies membrane for the growing autophagosome. Lipid scramblase activity plays a key role in preautophagosomal structure/phagophore assembly by distributing the phospholipids that arrive through ATG2 from the cytoplasmic to the luminal leaflet of the bilayer, thereby driving autophagosomal membrane expansion.</text>
</comment>
<organism evidence="12 13">
    <name type="scientific">Strongylus vulgaris</name>
    <name type="common">Blood worm</name>
    <dbReference type="NCBI Taxonomy" id="40348"/>
    <lineage>
        <taxon>Eukaryota</taxon>
        <taxon>Metazoa</taxon>
        <taxon>Ecdysozoa</taxon>
        <taxon>Nematoda</taxon>
        <taxon>Chromadorea</taxon>
        <taxon>Rhabditida</taxon>
        <taxon>Rhabditina</taxon>
        <taxon>Rhabditomorpha</taxon>
        <taxon>Strongyloidea</taxon>
        <taxon>Strongylidae</taxon>
        <taxon>Strongylus</taxon>
    </lineage>
</organism>
<dbReference type="GO" id="GO:0006869">
    <property type="term" value="P:lipid transport"/>
    <property type="evidence" value="ECO:0007669"/>
    <property type="project" value="UniProtKB-KW"/>
</dbReference>
<dbReference type="AlphaFoldDB" id="A0A3P7KBI3"/>
<evidence type="ECO:0000256" key="2">
    <source>
        <dbReference type="ARBA" id="ARBA00006185"/>
    </source>
</evidence>
<evidence type="ECO:0000256" key="10">
    <source>
        <dbReference type="RuleBase" id="RU364027"/>
    </source>
</evidence>
<keyword evidence="5" id="KW-0812">Transmembrane</keyword>
<evidence type="ECO:0000313" key="13">
    <source>
        <dbReference type="Proteomes" id="UP000270094"/>
    </source>
</evidence>
<evidence type="ECO:0000256" key="9">
    <source>
        <dbReference type="ARBA" id="ARBA00023136"/>
    </source>
</evidence>
<comment type="subcellular location">
    <subcellularLocation>
        <location evidence="1 10">Preautophagosomal structure membrane</location>
        <topology evidence="1 10">Multi-pass membrane protein</topology>
    </subcellularLocation>
</comment>
<evidence type="ECO:0000313" key="12">
    <source>
        <dbReference type="EMBL" id="VDM66038.1"/>
    </source>
</evidence>
<dbReference type="GO" id="GO:0034727">
    <property type="term" value="P:piecemeal microautophagy of the nucleus"/>
    <property type="evidence" value="ECO:0007669"/>
    <property type="project" value="TreeGrafter"/>
</dbReference>
<gene>
    <name evidence="12" type="ORF">SVUK_LOCUS1036</name>
</gene>
<evidence type="ECO:0000256" key="5">
    <source>
        <dbReference type="ARBA" id="ARBA00022692"/>
    </source>
</evidence>
<comment type="similarity">
    <text evidence="2 10">Belongs to the ATG9 family.</text>
</comment>
<protein>
    <recommendedName>
        <fullName evidence="3 10">Autophagy-related protein 9</fullName>
    </recommendedName>
</protein>
<proteinExistence type="inferred from homology"/>
<dbReference type="GO" id="GO:0034045">
    <property type="term" value="C:phagophore assembly site membrane"/>
    <property type="evidence" value="ECO:0007669"/>
    <property type="project" value="UniProtKB-SubCell"/>
</dbReference>
<keyword evidence="13" id="KW-1185">Reference proteome</keyword>
<evidence type="ECO:0000256" key="7">
    <source>
        <dbReference type="ARBA" id="ARBA00023006"/>
    </source>
</evidence>
<dbReference type="Proteomes" id="UP000270094">
    <property type="component" value="Unassembled WGS sequence"/>
</dbReference>
<dbReference type="OrthoDB" id="2020634at2759"/>
<keyword evidence="8 10" id="KW-0445">Lipid transport</keyword>
<evidence type="ECO:0000256" key="11">
    <source>
        <dbReference type="SAM" id="MobiDB-lite"/>
    </source>
</evidence>
<keyword evidence="6" id="KW-1133">Transmembrane helix</keyword>
<dbReference type="GO" id="GO:0061709">
    <property type="term" value="P:reticulophagy"/>
    <property type="evidence" value="ECO:0007669"/>
    <property type="project" value="TreeGrafter"/>
</dbReference>
<dbReference type="PANTHER" id="PTHR13038:SF10">
    <property type="entry name" value="AUTOPHAGY-RELATED PROTEIN 9"/>
    <property type="match status" value="1"/>
</dbReference>
<keyword evidence="7 10" id="KW-0072">Autophagy</keyword>